<evidence type="ECO:0000256" key="2">
    <source>
        <dbReference type="ARBA" id="ARBA00023186"/>
    </source>
</evidence>
<evidence type="ECO:0000313" key="5">
    <source>
        <dbReference type="Proteomes" id="UP001497512"/>
    </source>
</evidence>
<protein>
    <recommendedName>
        <fullName evidence="3">Tubulin-specific chaperone A</fullName>
    </recommendedName>
</protein>
<keyword evidence="5" id="KW-1185">Reference proteome</keyword>
<dbReference type="InterPro" id="IPR004226">
    <property type="entry name" value="TBCA"/>
</dbReference>
<dbReference type="Proteomes" id="UP001497512">
    <property type="component" value="Chromosome 1"/>
</dbReference>
<accession>A0ABP0TB86</accession>
<keyword evidence="3" id="KW-0963">Cytoplasm</keyword>
<organism evidence="4 5">
    <name type="scientific">Sphagnum troendelagicum</name>
    <dbReference type="NCBI Taxonomy" id="128251"/>
    <lineage>
        <taxon>Eukaryota</taxon>
        <taxon>Viridiplantae</taxon>
        <taxon>Streptophyta</taxon>
        <taxon>Embryophyta</taxon>
        <taxon>Bryophyta</taxon>
        <taxon>Sphagnophytina</taxon>
        <taxon>Sphagnopsida</taxon>
        <taxon>Sphagnales</taxon>
        <taxon>Sphagnaceae</taxon>
        <taxon>Sphagnum</taxon>
    </lineage>
</organism>
<evidence type="ECO:0000256" key="1">
    <source>
        <dbReference type="ARBA" id="ARBA00006806"/>
    </source>
</evidence>
<sequence length="110" mass="12317">MATLRNLKIKTGICRRTLKELHSYVTEVEQESAKTISMKESNADAFDIKQQENVLAESRMMIPDCRKRLEGAFTTLQAAVVEAENDAVSPETEEFIAANELIAEVKPLFA</sequence>
<evidence type="ECO:0000256" key="3">
    <source>
        <dbReference type="RuleBase" id="RU364030"/>
    </source>
</evidence>
<name>A0ABP0TB86_9BRYO</name>
<gene>
    <name evidence="4" type="ORF">CSSPTR1EN2_LOCUS1432</name>
</gene>
<comment type="similarity">
    <text evidence="1 3">Belongs to the TBCA family.</text>
</comment>
<comment type="subcellular location">
    <subcellularLocation>
        <location evidence="3">Cytoplasm</location>
        <location evidence="3">Cytoskeleton</location>
    </subcellularLocation>
</comment>
<dbReference type="PANTHER" id="PTHR21500">
    <property type="entry name" value="TUBULIN-SPECIFIC CHAPERONE A"/>
    <property type="match status" value="1"/>
</dbReference>
<proteinExistence type="inferred from homology"/>
<evidence type="ECO:0000313" key="4">
    <source>
        <dbReference type="EMBL" id="CAK9191521.1"/>
    </source>
</evidence>
<dbReference type="PANTHER" id="PTHR21500:SF0">
    <property type="entry name" value="TUBULIN-SPECIFIC CHAPERONE A"/>
    <property type="match status" value="1"/>
</dbReference>
<dbReference type="SUPFAM" id="SSF46988">
    <property type="entry name" value="Tubulin chaperone cofactor A"/>
    <property type="match status" value="1"/>
</dbReference>
<reference evidence="4 5" key="1">
    <citation type="submission" date="2024-02" db="EMBL/GenBank/DDBJ databases">
        <authorList>
            <consortium name="ELIXIR-Norway"/>
            <consortium name="Elixir Norway"/>
        </authorList>
    </citation>
    <scope>NUCLEOTIDE SEQUENCE [LARGE SCALE GENOMIC DNA]</scope>
</reference>
<dbReference type="EMBL" id="OZ019893">
    <property type="protein sequence ID" value="CAK9191521.1"/>
    <property type="molecule type" value="Genomic_DNA"/>
</dbReference>
<comment type="subunit">
    <text evidence="3">Supercomplex made of cofactors A to E. Cofactors A and D function by capturing and stabilizing tubulin in a quasi-native conformation. Cofactor E binds to the cofactor D-tubulin complex; interaction with cofactor C then causes the release of tubulin polypeptides that are committed to the native state.</text>
</comment>
<keyword evidence="3" id="KW-0493">Microtubule</keyword>
<dbReference type="InterPro" id="IPR036126">
    <property type="entry name" value="TBCA_sf"/>
</dbReference>
<dbReference type="Pfam" id="PF02970">
    <property type="entry name" value="TBCA"/>
    <property type="match status" value="1"/>
</dbReference>
<keyword evidence="3" id="KW-0206">Cytoskeleton</keyword>
<keyword evidence="2 3" id="KW-0143">Chaperone</keyword>
<dbReference type="Gene3D" id="1.20.58.90">
    <property type="match status" value="1"/>
</dbReference>